<dbReference type="AlphaFoldDB" id="A0A3D3R766"/>
<protein>
    <submittedName>
        <fullName evidence="6">Cystathionine gamma-synthase</fullName>
    </submittedName>
</protein>
<evidence type="ECO:0000256" key="5">
    <source>
        <dbReference type="RuleBase" id="RU362118"/>
    </source>
</evidence>
<dbReference type="InterPro" id="IPR015422">
    <property type="entry name" value="PyrdxlP-dep_Trfase_small"/>
</dbReference>
<evidence type="ECO:0000256" key="4">
    <source>
        <dbReference type="PIRSR" id="PIRSR001434-2"/>
    </source>
</evidence>
<dbReference type="Gene3D" id="3.90.1150.10">
    <property type="entry name" value="Aspartate Aminotransferase, domain 1"/>
    <property type="match status" value="1"/>
</dbReference>
<proteinExistence type="inferred from homology"/>
<dbReference type="Gene3D" id="3.40.640.10">
    <property type="entry name" value="Type I PLP-dependent aspartate aminotransferase-like (Major domain)"/>
    <property type="match status" value="1"/>
</dbReference>
<dbReference type="PIRSF" id="PIRSF001434">
    <property type="entry name" value="CGS"/>
    <property type="match status" value="1"/>
</dbReference>
<reference evidence="6 7" key="1">
    <citation type="journal article" date="2018" name="Nat. Biotechnol.">
        <title>A standardized bacterial taxonomy based on genome phylogeny substantially revises the tree of life.</title>
        <authorList>
            <person name="Parks D.H."/>
            <person name="Chuvochina M."/>
            <person name="Waite D.W."/>
            <person name="Rinke C."/>
            <person name="Skarshewski A."/>
            <person name="Chaumeil P.A."/>
            <person name="Hugenholtz P."/>
        </authorList>
    </citation>
    <scope>NUCLEOTIDE SEQUENCE [LARGE SCALE GENOMIC DNA]</scope>
    <source>
        <strain evidence="6">UBA9375</strain>
    </source>
</reference>
<comment type="similarity">
    <text evidence="2 5">Belongs to the trans-sulfuration enzymes family.</text>
</comment>
<dbReference type="SUPFAM" id="SSF53383">
    <property type="entry name" value="PLP-dependent transferases"/>
    <property type="match status" value="1"/>
</dbReference>
<dbReference type="InterPro" id="IPR015421">
    <property type="entry name" value="PyrdxlP-dep_Trfase_major"/>
</dbReference>
<comment type="cofactor">
    <cofactor evidence="1 5">
        <name>pyridoxal 5'-phosphate</name>
        <dbReference type="ChEBI" id="CHEBI:597326"/>
    </cofactor>
</comment>
<dbReference type="FunFam" id="3.90.1150.10:FF:000008">
    <property type="entry name" value="Cystathionine gamma-synthase"/>
    <property type="match status" value="1"/>
</dbReference>
<evidence type="ECO:0000313" key="6">
    <source>
        <dbReference type="EMBL" id="HCO24609.1"/>
    </source>
</evidence>
<keyword evidence="3 4" id="KW-0663">Pyridoxal phosphate</keyword>
<dbReference type="GO" id="GO:0005737">
    <property type="term" value="C:cytoplasm"/>
    <property type="evidence" value="ECO:0007669"/>
    <property type="project" value="TreeGrafter"/>
</dbReference>
<dbReference type="PANTHER" id="PTHR11808:SF75">
    <property type="entry name" value="CYSTATHIONINE GAMMA-SYNTHASE"/>
    <property type="match status" value="1"/>
</dbReference>
<dbReference type="EMBL" id="DQAY01000104">
    <property type="protein sequence ID" value="HCO24609.1"/>
    <property type="molecule type" value="Genomic_DNA"/>
</dbReference>
<dbReference type="Proteomes" id="UP000263642">
    <property type="component" value="Unassembled WGS sequence"/>
</dbReference>
<evidence type="ECO:0000313" key="7">
    <source>
        <dbReference type="Proteomes" id="UP000263642"/>
    </source>
</evidence>
<evidence type="ECO:0000256" key="3">
    <source>
        <dbReference type="ARBA" id="ARBA00022898"/>
    </source>
</evidence>
<dbReference type="InterPro" id="IPR000277">
    <property type="entry name" value="Cys/Met-Metab_PyrdxlP-dep_enz"/>
</dbReference>
<evidence type="ECO:0000256" key="2">
    <source>
        <dbReference type="ARBA" id="ARBA00009077"/>
    </source>
</evidence>
<dbReference type="InterPro" id="IPR054542">
    <property type="entry name" value="Cys_met_metab_PP"/>
</dbReference>
<dbReference type="PROSITE" id="PS00868">
    <property type="entry name" value="CYS_MET_METAB_PP"/>
    <property type="match status" value="1"/>
</dbReference>
<dbReference type="GO" id="GO:0003962">
    <property type="term" value="F:cystathionine gamma-synthase activity"/>
    <property type="evidence" value="ECO:0007669"/>
    <property type="project" value="TreeGrafter"/>
</dbReference>
<evidence type="ECO:0000256" key="1">
    <source>
        <dbReference type="ARBA" id="ARBA00001933"/>
    </source>
</evidence>
<dbReference type="GO" id="GO:0019346">
    <property type="term" value="P:transsulfuration"/>
    <property type="evidence" value="ECO:0007669"/>
    <property type="project" value="InterPro"/>
</dbReference>
<dbReference type="PANTHER" id="PTHR11808">
    <property type="entry name" value="TRANS-SULFURATION ENZYME FAMILY MEMBER"/>
    <property type="match status" value="1"/>
</dbReference>
<dbReference type="GO" id="GO:0030170">
    <property type="term" value="F:pyridoxal phosphate binding"/>
    <property type="evidence" value="ECO:0007669"/>
    <property type="project" value="InterPro"/>
</dbReference>
<feature type="modified residue" description="N6-(pyridoxal phosphate)lysine" evidence="4">
    <location>
        <position position="197"/>
    </location>
</feature>
<accession>A0A3D3R766</accession>
<name>A0A3D3R766_9PLAN</name>
<organism evidence="6 7">
    <name type="scientific">Gimesia maris</name>
    <dbReference type="NCBI Taxonomy" id="122"/>
    <lineage>
        <taxon>Bacteria</taxon>
        <taxon>Pseudomonadati</taxon>
        <taxon>Planctomycetota</taxon>
        <taxon>Planctomycetia</taxon>
        <taxon>Planctomycetales</taxon>
        <taxon>Planctomycetaceae</taxon>
        <taxon>Gimesia</taxon>
    </lineage>
</organism>
<comment type="caution">
    <text evidence="6">The sequence shown here is derived from an EMBL/GenBank/DDBJ whole genome shotgun (WGS) entry which is preliminary data.</text>
</comment>
<sequence length="381" mass="41622">MRFETKCVHTGVDKDSTFNSCTTPIYTSSTFYWDSLESHKGFDYTRSGNPTRSAMEENIAALEGGVSCRATATGMAAITLVMHLFKPGDHIIAGDDIYGGTYRLFADVFTKWGITFSFVKMSDAENVRAAITPETKAIWIETPSNPLLNLVDIKAVTQVAANSESDILTIADNTFCSPYLQRPIEFGVDLVLHSTTKYLNGHSDVVGGCVVSSTEDLAERVAYVSNALGLGCAPFDAWLVLRGIKTLAPRMEAHQRGAMALARMLESHPKVERVYYPGLESHPHHELAKRQQDGFGGMLSFDVRDGRPVAEKVMLNSKLFLLAESLGGVESLIEYPESMSHASMTLEARRAAGITEKTVRVSVGIESPEDLVADLKQALDS</sequence>
<dbReference type="CDD" id="cd00614">
    <property type="entry name" value="CGS_like"/>
    <property type="match status" value="1"/>
</dbReference>
<dbReference type="Pfam" id="PF01053">
    <property type="entry name" value="Cys_Met_Meta_PP"/>
    <property type="match status" value="1"/>
</dbReference>
<dbReference type="FunFam" id="3.40.640.10:FF:000009">
    <property type="entry name" value="Cystathionine gamma-synthase homolog"/>
    <property type="match status" value="1"/>
</dbReference>
<dbReference type="GO" id="GO:0019343">
    <property type="term" value="P:cysteine biosynthetic process via cystathionine"/>
    <property type="evidence" value="ECO:0007669"/>
    <property type="project" value="TreeGrafter"/>
</dbReference>
<dbReference type="GO" id="GO:0004123">
    <property type="term" value="F:cystathionine gamma-lyase activity"/>
    <property type="evidence" value="ECO:0007669"/>
    <property type="project" value="TreeGrafter"/>
</dbReference>
<gene>
    <name evidence="6" type="ORF">DIT97_16845</name>
</gene>
<dbReference type="InterPro" id="IPR015424">
    <property type="entry name" value="PyrdxlP-dep_Trfase"/>
</dbReference>